<evidence type="ECO:0000256" key="1">
    <source>
        <dbReference type="SAM" id="MobiDB-lite"/>
    </source>
</evidence>
<dbReference type="Proteomes" id="UP001151760">
    <property type="component" value="Unassembled WGS sequence"/>
</dbReference>
<gene>
    <name evidence="2" type="ORF">Tco_1124992</name>
</gene>
<sequence>MADASHLLEDPTFMALNPLEMVEYLERLNLSDSPPSPARANLLSGLRRMFENNAPLSQVCLVLLDILTDFHQQQEEEAHQQQQGEGEEEQRGNNGKNGGEKQEGNNDETGGEKQEEGDNDETGGS</sequence>
<name>A0ABQ5J7Q1_9ASTR</name>
<feature type="compositionally biased region" description="Basic and acidic residues" evidence="1">
    <location>
        <begin position="98"/>
        <end position="116"/>
    </location>
</feature>
<feature type="region of interest" description="Disordered" evidence="1">
    <location>
        <begin position="73"/>
        <end position="125"/>
    </location>
</feature>
<evidence type="ECO:0000313" key="3">
    <source>
        <dbReference type="Proteomes" id="UP001151760"/>
    </source>
</evidence>
<comment type="caution">
    <text evidence="2">The sequence shown here is derived from an EMBL/GenBank/DDBJ whole genome shotgun (WGS) entry which is preliminary data.</text>
</comment>
<organism evidence="2 3">
    <name type="scientific">Tanacetum coccineum</name>
    <dbReference type="NCBI Taxonomy" id="301880"/>
    <lineage>
        <taxon>Eukaryota</taxon>
        <taxon>Viridiplantae</taxon>
        <taxon>Streptophyta</taxon>
        <taxon>Embryophyta</taxon>
        <taxon>Tracheophyta</taxon>
        <taxon>Spermatophyta</taxon>
        <taxon>Magnoliopsida</taxon>
        <taxon>eudicotyledons</taxon>
        <taxon>Gunneridae</taxon>
        <taxon>Pentapetalae</taxon>
        <taxon>asterids</taxon>
        <taxon>campanulids</taxon>
        <taxon>Asterales</taxon>
        <taxon>Asteraceae</taxon>
        <taxon>Asteroideae</taxon>
        <taxon>Anthemideae</taxon>
        <taxon>Anthemidinae</taxon>
        <taxon>Tanacetum</taxon>
    </lineage>
</organism>
<proteinExistence type="predicted"/>
<protein>
    <submittedName>
        <fullName evidence="2">Uncharacterized protein</fullName>
    </submittedName>
</protein>
<keyword evidence="3" id="KW-1185">Reference proteome</keyword>
<dbReference type="EMBL" id="BQNB010021643">
    <property type="protein sequence ID" value="GJU08562.1"/>
    <property type="molecule type" value="Genomic_DNA"/>
</dbReference>
<reference evidence="2" key="2">
    <citation type="submission" date="2022-01" db="EMBL/GenBank/DDBJ databases">
        <authorList>
            <person name="Yamashiro T."/>
            <person name="Shiraishi A."/>
            <person name="Satake H."/>
            <person name="Nakayama K."/>
        </authorList>
    </citation>
    <scope>NUCLEOTIDE SEQUENCE</scope>
</reference>
<reference evidence="2" key="1">
    <citation type="journal article" date="2022" name="Int. J. Mol. Sci.">
        <title>Draft Genome of Tanacetum Coccineum: Genomic Comparison of Closely Related Tanacetum-Family Plants.</title>
        <authorList>
            <person name="Yamashiro T."/>
            <person name="Shiraishi A."/>
            <person name="Nakayama K."/>
            <person name="Satake H."/>
        </authorList>
    </citation>
    <scope>NUCLEOTIDE SEQUENCE</scope>
</reference>
<evidence type="ECO:0000313" key="2">
    <source>
        <dbReference type="EMBL" id="GJU08562.1"/>
    </source>
</evidence>
<accession>A0ABQ5J7Q1</accession>